<dbReference type="PANTHER" id="PTHR34982">
    <property type="entry name" value="YOP PROTEINS TRANSLOCATION PROTEIN L"/>
    <property type="match status" value="1"/>
</dbReference>
<keyword evidence="3" id="KW-0614">Plasmid</keyword>
<geneLocation type="plasmid" evidence="3 4">
    <name>p3</name>
</geneLocation>
<protein>
    <submittedName>
        <fullName evidence="3">FliH protein</fullName>
    </submittedName>
</protein>
<gene>
    <name evidence="3" type="ORF">D3093_28675</name>
</gene>
<dbReference type="RefSeq" id="WP_137118110.1">
    <property type="nucleotide sequence ID" value="NZ_CP032324.1"/>
</dbReference>
<keyword evidence="2" id="KW-0653">Protein transport</keyword>
<dbReference type="GO" id="GO:0015031">
    <property type="term" value="P:protein transport"/>
    <property type="evidence" value="ECO:0007669"/>
    <property type="project" value="UniProtKB-KW"/>
</dbReference>
<evidence type="ECO:0000256" key="2">
    <source>
        <dbReference type="ARBA" id="ARBA00022927"/>
    </source>
</evidence>
<accession>A0A4D8PPW6</accession>
<dbReference type="KEGG" id="aare:D3093_28675"/>
<dbReference type="GO" id="GO:0005829">
    <property type="term" value="C:cytosol"/>
    <property type="evidence" value="ECO:0007669"/>
    <property type="project" value="TreeGrafter"/>
</dbReference>
<dbReference type="AlphaFoldDB" id="A0A4D8PPW6"/>
<dbReference type="InterPro" id="IPR051472">
    <property type="entry name" value="T3SS_Stator/FliH"/>
</dbReference>
<sequence length="247" mass="26127">MGYPRYRFDQRFDSTAQAAAQVAAQAAAEFGAPPEPDPVDPLDEIVHSERHLQAAIYGAEVRAFAEGVEQGRREGAAEAAARTDAALAQALSHLDEQLAALDGRFADALRGVEAQGSAVMLALVRRLAPALLERIGAAETERLATDALRLAGGSPRLRLRVHPDLAEPVRARLADPESLGFKGALEVVADPSLPPGGLDAAWEAGGLRYDPAAVERAVDGLCDRALAALSTEHDLFTDTESTASWPH</sequence>
<organism evidence="3 4">
    <name type="scientific">Azospirillum argentinense</name>
    <dbReference type="NCBI Taxonomy" id="2970906"/>
    <lineage>
        <taxon>Bacteria</taxon>
        <taxon>Pseudomonadati</taxon>
        <taxon>Pseudomonadota</taxon>
        <taxon>Alphaproteobacteria</taxon>
        <taxon>Rhodospirillales</taxon>
        <taxon>Azospirillaceae</taxon>
        <taxon>Azospirillum</taxon>
    </lineage>
</organism>
<name>A0A4D8PPW6_9PROT</name>
<reference evidence="3 4" key="1">
    <citation type="submission" date="2018-09" db="EMBL/GenBank/DDBJ databases">
        <title>Whole genome based analysis of evolution and adaptive divergence in Indian and Brazilian strains of Azospirillum brasilense.</title>
        <authorList>
            <person name="Singh C."/>
            <person name="Tripathi A.K."/>
        </authorList>
    </citation>
    <scope>NUCLEOTIDE SEQUENCE [LARGE SCALE GENOMIC DNA]</scope>
    <source>
        <strain evidence="3 4">MTCC4035</strain>
        <plasmid evidence="3 4">p3</plasmid>
    </source>
</reference>
<evidence type="ECO:0000313" key="4">
    <source>
        <dbReference type="Proteomes" id="UP000298595"/>
    </source>
</evidence>
<keyword evidence="1" id="KW-0813">Transport</keyword>
<dbReference type="PANTHER" id="PTHR34982:SF1">
    <property type="entry name" value="FLAGELLAR ASSEMBLY PROTEIN FLIH"/>
    <property type="match status" value="1"/>
</dbReference>
<dbReference type="Proteomes" id="UP000298595">
    <property type="component" value="Plasmid p3"/>
</dbReference>
<evidence type="ECO:0000256" key="1">
    <source>
        <dbReference type="ARBA" id="ARBA00022448"/>
    </source>
</evidence>
<dbReference type="EMBL" id="CP032324">
    <property type="protein sequence ID" value="QCN99220.1"/>
    <property type="molecule type" value="Genomic_DNA"/>
</dbReference>
<evidence type="ECO:0000313" key="3">
    <source>
        <dbReference type="EMBL" id="QCN99220.1"/>
    </source>
</evidence>
<proteinExistence type="predicted"/>